<evidence type="ECO:0000313" key="2">
    <source>
        <dbReference type="Proteomes" id="UP001151532"/>
    </source>
</evidence>
<dbReference type="AlphaFoldDB" id="A0A9Q0Q2R6"/>
<accession>A0A9Q0Q2R6</accession>
<dbReference type="Proteomes" id="UP001151532">
    <property type="component" value="Chromosome 6"/>
</dbReference>
<protein>
    <submittedName>
        <fullName evidence="1">Uncharacterized protein</fullName>
    </submittedName>
</protein>
<reference evidence="1" key="1">
    <citation type="submission" date="2022-11" db="EMBL/GenBank/DDBJ databases">
        <authorList>
            <person name="Hyden B.L."/>
            <person name="Feng K."/>
            <person name="Yates T."/>
            <person name="Jawdy S."/>
            <person name="Smart L.B."/>
            <person name="Muchero W."/>
        </authorList>
    </citation>
    <scope>NUCLEOTIDE SEQUENCE</scope>
    <source>
        <tissue evidence="1">Shoot tip</tissue>
    </source>
</reference>
<dbReference type="EMBL" id="JAPFFK010000017">
    <property type="protein sequence ID" value="KAJ6698956.1"/>
    <property type="molecule type" value="Genomic_DNA"/>
</dbReference>
<organism evidence="1 2">
    <name type="scientific">Salix purpurea</name>
    <name type="common">Purple osier willow</name>
    <dbReference type="NCBI Taxonomy" id="77065"/>
    <lineage>
        <taxon>Eukaryota</taxon>
        <taxon>Viridiplantae</taxon>
        <taxon>Streptophyta</taxon>
        <taxon>Embryophyta</taxon>
        <taxon>Tracheophyta</taxon>
        <taxon>Spermatophyta</taxon>
        <taxon>Magnoliopsida</taxon>
        <taxon>eudicotyledons</taxon>
        <taxon>Gunneridae</taxon>
        <taxon>Pentapetalae</taxon>
        <taxon>rosids</taxon>
        <taxon>fabids</taxon>
        <taxon>Malpighiales</taxon>
        <taxon>Salicaceae</taxon>
        <taxon>Saliceae</taxon>
        <taxon>Salix</taxon>
    </lineage>
</organism>
<proteinExistence type="predicted"/>
<reference evidence="1" key="2">
    <citation type="journal article" date="2023" name="Int. J. Mol. Sci.">
        <title>De Novo Assembly and Annotation of 11 Diverse Shrub Willow (Salix) Genomes Reveals Novel Gene Organization in Sex-Linked Regions.</title>
        <authorList>
            <person name="Hyden B."/>
            <person name="Feng K."/>
            <person name="Yates T.B."/>
            <person name="Jawdy S."/>
            <person name="Cereghino C."/>
            <person name="Smart L.B."/>
            <person name="Muchero W."/>
        </authorList>
    </citation>
    <scope>NUCLEOTIDE SEQUENCE</scope>
    <source>
        <tissue evidence="1">Shoot tip</tissue>
    </source>
</reference>
<sequence length="53" mass="5667">MIYKMNACDSLKSNRSVNGAQEELSHLLDPCRSLSETTGHSTTATISLAAPES</sequence>
<evidence type="ECO:0000313" key="1">
    <source>
        <dbReference type="EMBL" id="KAJ6698956.1"/>
    </source>
</evidence>
<comment type="caution">
    <text evidence="1">The sequence shown here is derived from an EMBL/GenBank/DDBJ whole genome shotgun (WGS) entry which is preliminary data.</text>
</comment>
<keyword evidence="2" id="KW-1185">Reference proteome</keyword>
<name>A0A9Q0Q2R6_SALPP</name>
<gene>
    <name evidence="1" type="ORF">OIU79_012270</name>
</gene>